<evidence type="ECO:0000256" key="1">
    <source>
        <dbReference type="SAM" id="MobiDB-lite"/>
    </source>
</evidence>
<dbReference type="InterPro" id="IPR003107">
    <property type="entry name" value="HAT"/>
</dbReference>
<dbReference type="GO" id="GO:0006417">
    <property type="term" value="P:regulation of translation"/>
    <property type="evidence" value="ECO:0007669"/>
    <property type="project" value="TreeGrafter"/>
</dbReference>
<accession>A0A7S0WPT8</accession>
<dbReference type="Gene3D" id="1.25.40.10">
    <property type="entry name" value="Tetratricopeptide repeat domain"/>
    <property type="match status" value="3"/>
</dbReference>
<dbReference type="GO" id="GO:0006397">
    <property type="term" value="P:mRNA processing"/>
    <property type="evidence" value="ECO:0007669"/>
    <property type="project" value="InterPro"/>
</dbReference>
<feature type="region of interest" description="Disordered" evidence="1">
    <location>
        <begin position="407"/>
        <end position="433"/>
    </location>
</feature>
<feature type="compositionally biased region" description="Low complexity" evidence="1">
    <location>
        <begin position="221"/>
        <end position="245"/>
    </location>
</feature>
<proteinExistence type="predicted"/>
<dbReference type="SMART" id="SM00386">
    <property type="entry name" value="HAT"/>
    <property type="match status" value="7"/>
</dbReference>
<dbReference type="AlphaFoldDB" id="A0A7S0WPT8"/>
<dbReference type="InterPro" id="IPR019734">
    <property type="entry name" value="TPR_rpt"/>
</dbReference>
<feature type="region of interest" description="Disordered" evidence="1">
    <location>
        <begin position="204"/>
        <end position="287"/>
    </location>
</feature>
<dbReference type="SMART" id="SM00028">
    <property type="entry name" value="TPR"/>
    <property type="match status" value="7"/>
</dbReference>
<reference evidence="2" key="1">
    <citation type="submission" date="2021-01" db="EMBL/GenBank/DDBJ databases">
        <authorList>
            <person name="Corre E."/>
            <person name="Pelletier E."/>
            <person name="Niang G."/>
            <person name="Scheremetjew M."/>
            <person name="Finn R."/>
            <person name="Kale V."/>
            <person name="Holt S."/>
            <person name="Cochrane G."/>
            <person name="Meng A."/>
            <person name="Brown T."/>
            <person name="Cohen L."/>
        </authorList>
    </citation>
    <scope>NUCLEOTIDE SEQUENCE</scope>
    <source>
        <strain evidence="2">SAG 11-49</strain>
    </source>
</reference>
<dbReference type="SUPFAM" id="SSF48452">
    <property type="entry name" value="TPR-like"/>
    <property type="match status" value="3"/>
</dbReference>
<feature type="compositionally biased region" description="Low complexity" evidence="1">
    <location>
        <begin position="407"/>
        <end position="421"/>
    </location>
</feature>
<organism evidence="2">
    <name type="scientific">Chlamydomonas leiostraca</name>
    <dbReference type="NCBI Taxonomy" id="1034604"/>
    <lineage>
        <taxon>Eukaryota</taxon>
        <taxon>Viridiplantae</taxon>
        <taxon>Chlorophyta</taxon>
        <taxon>core chlorophytes</taxon>
        <taxon>Chlorophyceae</taxon>
        <taxon>CS clade</taxon>
        <taxon>Chlamydomonadales</taxon>
        <taxon>Chlamydomonadaceae</taxon>
        <taxon>Chlamydomonas</taxon>
    </lineage>
</organism>
<sequence>MEAAAGNAKAAREKYQAAVQAEPRMPHAYAAWARLEASHGDYDKARQLFKEGADITSGNPPLLHAWAQMELQLGRTPMAKQLLQQGLQGDPGHIPCCMSLGEVEWLSGAHDTARKVWQQGVQSNGGACAPLLCFWAHKEAHIHNHRRARELLAAARQADPTHARSAVSWAALEDRSGDKVRAGSLYADAVTALAQDVHCYPTSSGSSAATSSLDGMDWPVGASDGSNGGRSSASAVSGNGSNTSAPAASQKPPRPNRLLSKPSPATSSRDSEQVAPDSMGHEACNTSQPMPVHLLHAMAAHKLRQGQRQEALALLAQVEQQDPRNGHMCHTRGVLAQQEGLGAEAREWFLRGIQSSDLGGCLLCWEGLAELLSFLGQPDSARRAFQQGAAAAAKAAFTSQPALPFAGSSTSAPSSSASVGVPGPGSAGMAAAPAPSLNSGAGSSEGCYPGLTSRFLRQWALLEKKTGNADKAEALFRAASTKDPQDYKTWLAWAVFERRRGRIEAAERAFQCGVEVAPGNPHMWYAYGSMVWKVKGDLGAARAIFHQATRRCPRAAPLWMEWALMEWRGAGDRAVAAGLFQQGANVPPAYQHAPLYEAWAQMEGELGNKDSVRSLLVAAESLALKMRARPA</sequence>
<name>A0A7S0WPT8_9CHLO</name>
<dbReference type="EMBL" id="HBFB01013148">
    <property type="protein sequence ID" value="CAD8676401.1"/>
    <property type="molecule type" value="Transcribed_RNA"/>
</dbReference>
<dbReference type="PANTHER" id="PTHR44917">
    <property type="entry name" value="PROTEIN HIGH CHLOROPHYLL FLUORESCENT 107"/>
    <property type="match status" value="1"/>
</dbReference>
<dbReference type="GO" id="GO:0003729">
    <property type="term" value="F:mRNA binding"/>
    <property type="evidence" value="ECO:0007669"/>
    <property type="project" value="InterPro"/>
</dbReference>
<protein>
    <recommendedName>
        <fullName evidence="3">Suppressor of forked domain-containing protein</fullName>
    </recommendedName>
</protein>
<dbReference type="GO" id="GO:0003727">
    <property type="term" value="F:single-stranded RNA binding"/>
    <property type="evidence" value="ECO:0007669"/>
    <property type="project" value="TreeGrafter"/>
</dbReference>
<evidence type="ECO:0000313" key="2">
    <source>
        <dbReference type="EMBL" id="CAD8676401.1"/>
    </source>
</evidence>
<evidence type="ECO:0008006" key="3">
    <source>
        <dbReference type="Google" id="ProtNLM"/>
    </source>
</evidence>
<dbReference type="InterPro" id="IPR044624">
    <property type="entry name" value="Mbb1-like"/>
</dbReference>
<gene>
    <name evidence="2" type="ORF">CLEI1391_LOCUS7424</name>
</gene>
<dbReference type="InterPro" id="IPR011990">
    <property type="entry name" value="TPR-like_helical_dom_sf"/>
</dbReference>
<dbReference type="PANTHER" id="PTHR44917:SF1">
    <property type="entry name" value="PROTEIN HIGH CHLOROPHYLL FLUORESCENT 107"/>
    <property type="match status" value="1"/>
</dbReference>
<dbReference type="Pfam" id="PF13432">
    <property type="entry name" value="TPR_16"/>
    <property type="match status" value="2"/>
</dbReference>